<accession>A0A4Y2C718</accession>
<sequence>MTRTTPEPAPPIPNFITSPAGGRVSHEVRFGVRQVHKTSPEPKPRPYHFALRPDSRDKYLRFAVWMSMRRNFIEQKNGGYIQCFNIDGKHVKIIKTIKNVCLQMKRKTRDTKTILRQVPKVRCIYILVGGLNRVLVIEPLEGLSPNV</sequence>
<name>A0A4Y2C718_ARAVE</name>
<dbReference type="EMBL" id="BGPR01000152">
    <property type="protein sequence ID" value="GBL99969.1"/>
    <property type="molecule type" value="Genomic_DNA"/>
</dbReference>
<comment type="caution">
    <text evidence="1">The sequence shown here is derived from an EMBL/GenBank/DDBJ whole genome shotgun (WGS) entry which is preliminary data.</text>
</comment>
<reference evidence="1 2" key="1">
    <citation type="journal article" date="2019" name="Sci. Rep.">
        <title>Orb-weaving spider Araneus ventricosus genome elucidates the spidroin gene catalogue.</title>
        <authorList>
            <person name="Kono N."/>
            <person name="Nakamura H."/>
            <person name="Ohtoshi R."/>
            <person name="Moran D.A.P."/>
            <person name="Shinohara A."/>
            <person name="Yoshida Y."/>
            <person name="Fujiwara M."/>
            <person name="Mori M."/>
            <person name="Tomita M."/>
            <person name="Arakawa K."/>
        </authorList>
    </citation>
    <scope>NUCLEOTIDE SEQUENCE [LARGE SCALE GENOMIC DNA]</scope>
</reference>
<keyword evidence="2" id="KW-1185">Reference proteome</keyword>
<organism evidence="1 2">
    <name type="scientific">Araneus ventricosus</name>
    <name type="common">Orbweaver spider</name>
    <name type="synonym">Epeira ventricosa</name>
    <dbReference type="NCBI Taxonomy" id="182803"/>
    <lineage>
        <taxon>Eukaryota</taxon>
        <taxon>Metazoa</taxon>
        <taxon>Ecdysozoa</taxon>
        <taxon>Arthropoda</taxon>
        <taxon>Chelicerata</taxon>
        <taxon>Arachnida</taxon>
        <taxon>Araneae</taxon>
        <taxon>Araneomorphae</taxon>
        <taxon>Entelegynae</taxon>
        <taxon>Araneoidea</taxon>
        <taxon>Araneidae</taxon>
        <taxon>Araneus</taxon>
    </lineage>
</organism>
<gene>
    <name evidence="1" type="ORF">AVEN_19447_1</name>
</gene>
<protein>
    <submittedName>
        <fullName evidence="1">Uncharacterized protein</fullName>
    </submittedName>
</protein>
<dbReference type="Proteomes" id="UP000499080">
    <property type="component" value="Unassembled WGS sequence"/>
</dbReference>
<evidence type="ECO:0000313" key="1">
    <source>
        <dbReference type="EMBL" id="GBL99969.1"/>
    </source>
</evidence>
<dbReference type="AlphaFoldDB" id="A0A4Y2C718"/>
<proteinExistence type="predicted"/>
<evidence type="ECO:0000313" key="2">
    <source>
        <dbReference type="Proteomes" id="UP000499080"/>
    </source>
</evidence>